<evidence type="ECO:0000313" key="4">
    <source>
        <dbReference type="EMBL" id="PJJ74486.1"/>
    </source>
</evidence>
<dbReference type="Proteomes" id="UP000230000">
    <property type="component" value="Unassembled WGS sequence"/>
</dbReference>
<dbReference type="Pfam" id="PF10996">
    <property type="entry name" value="Beta-Casp"/>
    <property type="match status" value="1"/>
</dbReference>
<evidence type="ECO:0000256" key="1">
    <source>
        <dbReference type="ARBA" id="ARBA00022801"/>
    </source>
</evidence>
<comment type="caution">
    <text evidence="4">The sequence shown here is derived from an EMBL/GenBank/DDBJ whole genome shotgun (WGS) entry which is preliminary data.</text>
</comment>
<proteinExistence type="predicted"/>
<dbReference type="CDD" id="cd16295">
    <property type="entry name" value="TTHA0252-CPSF-like_MBL-fold"/>
    <property type="match status" value="1"/>
</dbReference>
<evidence type="ECO:0000313" key="5">
    <source>
        <dbReference type="Proteomes" id="UP000230000"/>
    </source>
</evidence>
<organism evidence="4 5">
    <name type="scientific">Thermoflavifilum aggregans</name>
    <dbReference type="NCBI Taxonomy" id="454188"/>
    <lineage>
        <taxon>Bacteria</taxon>
        <taxon>Pseudomonadati</taxon>
        <taxon>Bacteroidota</taxon>
        <taxon>Chitinophagia</taxon>
        <taxon>Chitinophagales</taxon>
        <taxon>Chitinophagaceae</taxon>
        <taxon>Thermoflavifilum</taxon>
    </lineage>
</organism>
<keyword evidence="1" id="KW-0378">Hydrolase</keyword>
<dbReference type="EMBL" id="PGFG01000001">
    <property type="protein sequence ID" value="PJJ74486.1"/>
    <property type="molecule type" value="Genomic_DNA"/>
</dbReference>
<dbReference type="InterPro" id="IPR036866">
    <property type="entry name" value="RibonucZ/Hydroxyglut_hydro"/>
</dbReference>
<dbReference type="PANTHER" id="PTHR11203">
    <property type="entry name" value="CLEAVAGE AND POLYADENYLATION SPECIFICITY FACTOR FAMILY MEMBER"/>
    <property type="match status" value="1"/>
</dbReference>
<dbReference type="SMART" id="SM01027">
    <property type="entry name" value="Beta-Casp"/>
    <property type="match status" value="1"/>
</dbReference>
<dbReference type="GO" id="GO:0004521">
    <property type="term" value="F:RNA endonuclease activity"/>
    <property type="evidence" value="ECO:0007669"/>
    <property type="project" value="TreeGrafter"/>
</dbReference>
<dbReference type="InterPro" id="IPR001279">
    <property type="entry name" value="Metallo-B-lactamas"/>
</dbReference>
<dbReference type="SUPFAM" id="SSF56281">
    <property type="entry name" value="Metallo-hydrolase/oxidoreductase"/>
    <property type="match status" value="1"/>
</dbReference>
<dbReference type="Pfam" id="PF07521">
    <property type="entry name" value="RMMBL"/>
    <property type="match status" value="1"/>
</dbReference>
<dbReference type="SMART" id="SM00849">
    <property type="entry name" value="Lactamase_B"/>
    <property type="match status" value="1"/>
</dbReference>
<protein>
    <submittedName>
        <fullName evidence="4">Metallo-beta-lactamase family protein</fullName>
    </submittedName>
</protein>
<dbReference type="InterPro" id="IPR011108">
    <property type="entry name" value="RMMBL"/>
</dbReference>
<gene>
    <name evidence="4" type="ORF">BXY57_0044</name>
</gene>
<name>A0A2M9CRC4_9BACT</name>
<dbReference type="InterPro" id="IPR022712">
    <property type="entry name" value="Beta_Casp"/>
</dbReference>
<keyword evidence="5" id="KW-1185">Reference proteome</keyword>
<evidence type="ECO:0000259" key="3">
    <source>
        <dbReference type="SMART" id="SM01027"/>
    </source>
</evidence>
<dbReference type="GO" id="GO:0016787">
    <property type="term" value="F:hydrolase activity"/>
    <property type="evidence" value="ECO:0007669"/>
    <property type="project" value="UniProtKB-KW"/>
</dbReference>
<dbReference type="AlphaFoldDB" id="A0A2M9CRC4"/>
<reference evidence="4 5" key="1">
    <citation type="submission" date="2017-11" db="EMBL/GenBank/DDBJ databases">
        <title>Genomic Encyclopedia of Archaeal and Bacterial Type Strains, Phase II (KMG-II): From Individual Species to Whole Genera.</title>
        <authorList>
            <person name="Goeker M."/>
        </authorList>
    </citation>
    <scope>NUCLEOTIDE SEQUENCE [LARGE SCALE GENOMIC DNA]</scope>
    <source>
        <strain evidence="4 5">DSM 27268</strain>
    </source>
</reference>
<dbReference type="Pfam" id="PF16661">
    <property type="entry name" value="Lactamase_B_6"/>
    <property type="match status" value="1"/>
</dbReference>
<accession>A0A2M9CRC4</accession>
<dbReference type="InterPro" id="IPR050698">
    <property type="entry name" value="MBL"/>
</dbReference>
<feature type="domain" description="Metallo-beta-lactamase" evidence="2">
    <location>
        <begin position="19"/>
        <end position="245"/>
    </location>
</feature>
<dbReference type="PANTHER" id="PTHR11203:SF37">
    <property type="entry name" value="INTEGRATOR COMPLEX SUBUNIT 11"/>
    <property type="match status" value="1"/>
</dbReference>
<sequence length="477" mass="54308">MPIFDDMQISFHGAARTVTGSKHLITLKSSRRILLDCGMYQGMGIRARQLNHEWGFDPPSVDLLVLSHAHIDHSGLIPKLVHEGFHGPVYCTSPTRKLSELLLLDSAHIQEEDADFEHRKMAHFSQPPTDENKPLYTVSDVTAAMALFHELPYNQWHQITDEAELMFTDAGHILGSACVHLRIRENGQTFHITFSGDVGRYRDVIVNSPAPFPQADYVIMESTYGNSLHEPASQSADQLLQWITHTCLEKKGKLIIAAFSLGRTQEILYYLNQLELENRLPALSYYLDSPLSIALTEIIKQYPDYFNSRVKKLLEHDDDPFRFQGLEYVREVADSKLLNYVNKPCVIISASGMADAGRIKHHISNNIENSRNTILFTGYCEPESLGGRLLTHPKEVHIFGVPHEVHAEIAQLKSMSAHGDYEDLEQWLGCQDPRQVRQLFLVHGEYEVQLAFQQRLLRKGFPEVMIPDLHQSFYLSL</sequence>
<evidence type="ECO:0000259" key="2">
    <source>
        <dbReference type="SMART" id="SM00849"/>
    </source>
</evidence>
<dbReference type="Gene3D" id="3.40.50.10890">
    <property type="match status" value="1"/>
</dbReference>
<feature type="domain" description="Beta-Casp" evidence="3">
    <location>
        <begin position="264"/>
        <end position="389"/>
    </location>
</feature>
<dbReference type="Gene3D" id="3.60.15.10">
    <property type="entry name" value="Ribonuclease Z/Hydroxyacylglutathione hydrolase-like"/>
    <property type="match status" value="1"/>
</dbReference>